<sequence>MTASLLRPVAPIIVETGQVPNATILFIHGLGTDGNTFLPVIQRLNLGRVGPVRFVLPNAPKQPVSICQGQTMSAWFDLLDQDFVAREDEAGLRTAAEYFKALIEAEIKSGIAPERIVIAGFSQGGALSLLTGLRFRHRLAGIAALSGWLPLSASLGDEHSQASLATPVFLGHGAIDKVTPLRQIKTAQTRMEALGYTITSHTYPIGHTITEAELHDVSAWLEHCLG</sequence>
<comment type="similarity">
    <text evidence="1">Belongs to the AB hydrolase superfamily. AB hydrolase 2 family.</text>
</comment>
<dbReference type="AlphaFoldDB" id="A0AAE2REU5"/>
<protein>
    <submittedName>
        <fullName evidence="4">Alpha/beta hydrolase fold domain-containing protein</fullName>
    </submittedName>
</protein>
<dbReference type="RefSeq" id="WP_194417115.1">
    <property type="nucleotide sequence ID" value="NZ_JACXXJ020000005.1"/>
</dbReference>
<organism evidence="4 5">
    <name type="scientific">Agrobacterium vitis</name>
    <name type="common">Rhizobium vitis</name>
    <dbReference type="NCBI Taxonomy" id="373"/>
    <lineage>
        <taxon>Bacteria</taxon>
        <taxon>Pseudomonadati</taxon>
        <taxon>Pseudomonadota</taxon>
        <taxon>Alphaproteobacteria</taxon>
        <taxon>Hyphomicrobiales</taxon>
        <taxon>Rhizobiaceae</taxon>
        <taxon>Rhizobium/Agrobacterium group</taxon>
        <taxon>Agrobacterium</taxon>
    </lineage>
</organism>
<proteinExistence type="inferred from homology"/>
<dbReference type="InterPro" id="IPR029058">
    <property type="entry name" value="AB_hydrolase_fold"/>
</dbReference>
<evidence type="ECO:0000259" key="3">
    <source>
        <dbReference type="Pfam" id="PF02230"/>
    </source>
</evidence>
<dbReference type="SUPFAM" id="SSF53474">
    <property type="entry name" value="alpha/beta-Hydrolases"/>
    <property type="match status" value="1"/>
</dbReference>
<accession>A0AAE2REU5</accession>
<dbReference type="EMBL" id="JACXXJ020000005">
    <property type="protein sequence ID" value="MBF2717265.1"/>
    <property type="molecule type" value="Genomic_DNA"/>
</dbReference>
<comment type="caution">
    <text evidence="4">The sequence shown here is derived from an EMBL/GenBank/DDBJ whole genome shotgun (WGS) entry which is preliminary data.</text>
</comment>
<dbReference type="Pfam" id="PF02230">
    <property type="entry name" value="Abhydrolase_2"/>
    <property type="match status" value="1"/>
</dbReference>
<dbReference type="PANTHER" id="PTHR10655:SF17">
    <property type="entry name" value="LYSOPHOSPHOLIPASE-LIKE PROTEIN 1"/>
    <property type="match status" value="1"/>
</dbReference>
<dbReference type="InterPro" id="IPR050565">
    <property type="entry name" value="LYPA1-2/EST-like"/>
</dbReference>
<dbReference type="PANTHER" id="PTHR10655">
    <property type="entry name" value="LYSOPHOSPHOLIPASE-RELATED"/>
    <property type="match status" value="1"/>
</dbReference>
<keyword evidence="2 4" id="KW-0378">Hydrolase</keyword>
<evidence type="ECO:0000313" key="5">
    <source>
        <dbReference type="Proteomes" id="UP000655037"/>
    </source>
</evidence>
<evidence type="ECO:0000256" key="1">
    <source>
        <dbReference type="ARBA" id="ARBA00006499"/>
    </source>
</evidence>
<feature type="domain" description="Phospholipase/carboxylesterase/thioesterase" evidence="3">
    <location>
        <begin position="12"/>
        <end position="224"/>
    </location>
</feature>
<dbReference type="Gene3D" id="3.40.50.1820">
    <property type="entry name" value="alpha/beta hydrolase"/>
    <property type="match status" value="1"/>
</dbReference>
<evidence type="ECO:0000313" key="4">
    <source>
        <dbReference type="EMBL" id="MBF2717265.1"/>
    </source>
</evidence>
<dbReference type="InterPro" id="IPR003140">
    <property type="entry name" value="PLipase/COase/thioEstase"/>
</dbReference>
<dbReference type="GO" id="GO:0016787">
    <property type="term" value="F:hydrolase activity"/>
    <property type="evidence" value="ECO:0007669"/>
    <property type="project" value="UniProtKB-KW"/>
</dbReference>
<reference evidence="4" key="1">
    <citation type="submission" date="2020-11" db="EMBL/GenBank/DDBJ databases">
        <title>Agrobacterium vitis strain K377 genome.</title>
        <authorList>
            <person name="Xi H."/>
        </authorList>
    </citation>
    <scope>NUCLEOTIDE SEQUENCE</scope>
    <source>
        <strain evidence="4">K377</strain>
    </source>
</reference>
<name>A0AAE2REU5_AGRVI</name>
<dbReference type="Proteomes" id="UP000655037">
    <property type="component" value="Unassembled WGS sequence"/>
</dbReference>
<gene>
    <name evidence="4" type="ORF">IEI95_023945</name>
</gene>
<evidence type="ECO:0000256" key="2">
    <source>
        <dbReference type="ARBA" id="ARBA00022801"/>
    </source>
</evidence>